<dbReference type="GO" id="GO:0045944">
    <property type="term" value="P:positive regulation of transcription by RNA polymerase II"/>
    <property type="evidence" value="ECO:0007669"/>
    <property type="project" value="TreeGrafter"/>
</dbReference>
<dbReference type="GO" id="GO:0005634">
    <property type="term" value="C:nucleus"/>
    <property type="evidence" value="ECO:0007669"/>
    <property type="project" value="UniProtKB-SubCell"/>
</dbReference>
<dbReference type="GO" id="GO:0000981">
    <property type="term" value="F:DNA-binding transcription factor activity, RNA polymerase II-specific"/>
    <property type="evidence" value="ECO:0007669"/>
    <property type="project" value="InterPro"/>
</dbReference>
<dbReference type="GO" id="GO:0008270">
    <property type="term" value="F:zinc ion binding"/>
    <property type="evidence" value="ECO:0007669"/>
    <property type="project" value="InterPro"/>
</dbReference>
<dbReference type="PROSITE" id="PS50048">
    <property type="entry name" value="ZN2_CY6_FUNGAL_2"/>
    <property type="match status" value="1"/>
</dbReference>
<dbReference type="Pfam" id="PF04082">
    <property type="entry name" value="Fungal_trans"/>
    <property type="match status" value="1"/>
</dbReference>
<dbReference type="Pfam" id="PF00172">
    <property type="entry name" value="Zn_clus"/>
    <property type="match status" value="1"/>
</dbReference>
<feature type="domain" description="Zn(2)-C6 fungal-type" evidence="9">
    <location>
        <begin position="20"/>
        <end position="50"/>
    </location>
</feature>
<evidence type="ECO:0000256" key="4">
    <source>
        <dbReference type="ARBA" id="ARBA00023015"/>
    </source>
</evidence>
<protein>
    <recommendedName>
        <fullName evidence="9">Zn(2)-C6 fungal-type domain-containing protein</fullName>
    </recommendedName>
</protein>
<dbReference type="InterPro" id="IPR036864">
    <property type="entry name" value="Zn2-C6_fun-type_DNA-bd_sf"/>
</dbReference>
<dbReference type="Gene3D" id="4.10.240.10">
    <property type="entry name" value="Zn(2)-C6 fungal-type DNA-binding domain"/>
    <property type="match status" value="1"/>
</dbReference>
<keyword evidence="11" id="KW-1185">Reference proteome</keyword>
<gene>
    <name evidence="10" type="ORF">FE257_011325</name>
</gene>
<dbReference type="AlphaFoldDB" id="A0AAD4CHW8"/>
<dbReference type="EMBL" id="VCAU01000075">
    <property type="protein sequence ID" value="KAF9886553.1"/>
    <property type="molecule type" value="Genomic_DNA"/>
</dbReference>
<evidence type="ECO:0000256" key="1">
    <source>
        <dbReference type="ARBA" id="ARBA00004123"/>
    </source>
</evidence>
<keyword evidence="4" id="KW-0805">Transcription regulation</keyword>
<name>A0AAD4CHW8_ASPNN</name>
<keyword evidence="3" id="KW-0862">Zinc</keyword>
<dbReference type="CDD" id="cd00067">
    <property type="entry name" value="GAL4"/>
    <property type="match status" value="1"/>
</dbReference>
<dbReference type="Proteomes" id="UP001194746">
    <property type="component" value="Unassembled WGS sequence"/>
</dbReference>
<keyword evidence="2" id="KW-0479">Metal-binding</keyword>
<dbReference type="CDD" id="cd12148">
    <property type="entry name" value="fungal_TF_MHR"/>
    <property type="match status" value="1"/>
</dbReference>
<comment type="subcellular location">
    <subcellularLocation>
        <location evidence="1">Nucleus</location>
    </subcellularLocation>
</comment>
<keyword evidence="6" id="KW-0804">Transcription</keyword>
<dbReference type="InterPro" id="IPR007219">
    <property type="entry name" value="XnlR_reg_dom"/>
</dbReference>
<sequence>MGDETFDQHDLDELLSALPACRRCRLNKRRCDTQLPSCQNCSKAGVEYVFTLLQRLQKESGSRISTDQCSRDHSMSPASIGNKKTYSRPRTSRHIGDLSCLSQSFSAVKGFSRLEVQQSSVPPTLHVAEVNCAINQETHGYLVTTYLKDIHPLFPFLEESLRFFAPEWLVDGDLVELDPRHRFTLELVYSITSHHILDHVDTDQQRYYFRTLSDQCHRRGMTYFNSAATDISISTLQSVTLAALHSLVSPQQGNCGQLIGLAARLAIDLHTSDKQRITRWDEITMQRTYASIYCIENQFATALDRPGLLPEPSHTQQTDNRNPQDILCDLYRAQSRFRRHFNNPDDVTSLSHQLTDHINDIEHQPTNLRHNLLAVALETRLLLHPNDKDSASRLLEIYTQRHYIRNVLSPQWAYRAGVTVASGKVRLGQQQLQPSSSVKLSGVLRRSLEMFVSKSGEYSDGQNGA</sequence>
<evidence type="ECO:0000313" key="10">
    <source>
        <dbReference type="EMBL" id="KAF9886553.1"/>
    </source>
</evidence>
<dbReference type="InterPro" id="IPR052202">
    <property type="entry name" value="Yeast_MetPath_Reg"/>
</dbReference>
<evidence type="ECO:0000313" key="11">
    <source>
        <dbReference type="Proteomes" id="UP001194746"/>
    </source>
</evidence>
<dbReference type="InterPro" id="IPR001138">
    <property type="entry name" value="Zn2Cys6_DnaBD"/>
</dbReference>
<evidence type="ECO:0000259" key="9">
    <source>
        <dbReference type="PROSITE" id="PS50048"/>
    </source>
</evidence>
<evidence type="ECO:0000256" key="8">
    <source>
        <dbReference type="SAM" id="MobiDB-lite"/>
    </source>
</evidence>
<dbReference type="PANTHER" id="PTHR47782">
    <property type="entry name" value="ZN(II)2CYS6 TRANSCRIPTION FACTOR (EUROFUNG)-RELATED"/>
    <property type="match status" value="1"/>
</dbReference>
<dbReference type="GO" id="GO:0043565">
    <property type="term" value="F:sequence-specific DNA binding"/>
    <property type="evidence" value="ECO:0007669"/>
    <property type="project" value="TreeGrafter"/>
</dbReference>
<evidence type="ECO:0000256" key="3">
    <source>
        <dbReference type="ARBA" id="ARBA00022833"/>
    </source>
</evidence>
<proteinExistence type="predicted"/>
<dbReference type="GO" id="GO:0006351">
    <property type="term" value="P:DNA-templated transcription"/>
    <property type="evidence" value="ECO:0007669"/>
    <property type="project" value="InterPro"/>
</dbReference>
<feature type="region of interest" description="Disordered" evidence="8">
    <location>
        <begin position="64"/>
        <end position="91"/>
    </location>
</feature>
<evidence type="ECO:0000256" key="6">
    <source>
        <dbReference type="ARBA" id="ARBA00023163"/>
    </source>
</evidence>
<keyword evidence="7" id="KW-0539">Nucleus</keyword>
<dbReference type="SMART" id="SM00066">
    <property type="entry name" value="GAL4"/>
    <property type="match status" value="1"/>
</dbReference>
<dbReference type="SUPFAM" id="SSF57701">
    <property type="entry name" value="Zn2/Cys6 DNA-binding domain"/>
    <property type="match status" value="1"/>
</dbReference>
<organism evidence="10 11">
    <name type="scientific">Aspergillus nanangensis</name>
    <dbReference type="NCBI Taxonomy" id="2582783"/>
    <lineage>
        <taxon>Eukaryota</taxon>
        <taxon>Fungi</taxon>
        <taxon>Dikarya</taxon>
        <taxon>Ascomycota</taxon>
        <taxon>Pezizomycotina</taxon>
        <taxon>Eurotiomycetes</taxon>
        <taxon>Eurotiomycetidae</taxon>
        <taxon>Eurotiales</taxon>
        <taxon>Aspergillaceae</taxon>
        <taxon>Aspergillus</taxon>
        <taxon>Aspergillus subgen. Circumdati</taxon>
    </lineage>
</organism>
<evidence type="ECO:0000256" key="7">
    <source>
        <dbReference type="ARBA" id="ARBA00023242"/>
    </source>
</evidence>
<evidence type="ECO:0000256" key="5">
    <source>
        <dbReference type="ARBA" id="ARBA00023125"/>
    </source>
</evidence>
<comment type="caution">
    <text evidence="10">The sequence shown here is derived from an EMBL/GenBank/DDBJ whole genome shotgun (WGS) entry which is preliminary data.</text>
</comment>
<reference evidence="10" key="1">
    <citation type="journal article" date="2019" name="Beilstein J. Org. Chem.">
        <title>Nanangenines: drimane sesquiterpenoids as the dominant metabolite cohort of a novel Australian fungus, Aspergillus nanangensis.</title>
        <authorList>
            <person name="Lacey H.J."/>
            <person name="Gilchrist C.L.M."/>
            <person name="Crombie A."/>
            <person name="Kalaitzis J.A."/>
            <person name="Vuong D."/>
            <person name="Rutledge P.J."/>
            <person name="Turner P."/>
            <person name="Pitt J.I."/>
            <person name="Lacey E."/>
            <person name="Chooi Y.H."/>
            <person name="Piggott A.M."/>
        </authorList>
    </citation>
    <scope>NUCLEOTIDE SEQUENCE</scope>
    <source>
        <strain evidence="10">MST-FP2251</strain>
    </source>
</reference>
<evidence type="ECO:0000256" key="2">
    <source>
        <dbReference type="ARBA" id="ARBA00022723"/>
    </source>
</evidence>
<accession>A0AAD4CHW8</accession>
<reference evidence="10" key="2">
    <citation type="submission" date="2020-02" db="EMBL/GenBank/DDBJ databases">
        <authorList>
            <person name="Gilchrist C.L.M."/>
            <person name="Chooi Y.-H."/>
        </authorList>
    </citation>
    <scope>NUCLEOTIDE SEQUENCE</scope>
    <source>
        <strain evidence="10">MST-FP2251</strain>
    </source>
</reference>
<dbReference type="PANTHER" id="PTHR47782:SF12">
    <property type="entry name" value="ZN(II)2CYS6 TRANSCRIPTION FACTOR (EUROFUNG)"/>
    <property type="match status" value="1"/>
</dbReference>
<keyword evidence="5" id="KW-0238">DNA-binding</keyword>